<evidence type="ECO:0000313" key="1">
    <source>
        <dbReference type="EMBL" id="AHC55085.1"/>
    </source>
</evidence>
<name>V9SEB6_9VIRU</name>
<dbReference type="EMBL" id="KF483846">
    <property type="protein sequence ID" value="AHC55085.1"/>
    <property type="molecule type" value="Genomic_DNA"/>
</dbReference>
<reference evidence="1 2" key="1">
    <citation type="journal article" date="2014" name="Arch. Virol.">
        <title>Complete genome sequence of Tunisvirus, a new member of the proposed family Marseilleviridae.</title>
        <authorList>
            <person name="Aherfi S."/>
            <person name="Boughalmi M."/>
            <person name="Pagnier I."/>
            <person name="Fournous G."/>
            <person name="La Scola B."/>
            <person name="Raoult D."/>
            <person name="Colson P."/>
        </authorList>
    </citation>
    <scope>NUCLEOTIDE SEQUENCE [LARGE SCALE GENOMIC DNA]</scope>
    <source>
        <strain evidence="1 2">U484</strain>
    </source>
</reference>
<accession>V9SEB6</accession>
<protein>
    <submittedName>
        <fullName evidence="1">Uncharacterized protein</fullName>
    </submittedName>
</protein>
<evidence type="ECO:0000313" key="2">
    <source>
        <dbReference type="Proteomes" id="UP000232615"/>
    </source>
</evidence>
<proteinExistence type="predicted"/>
<keyword evidence="2" id="KW-1185">Reference proteome</keyword>
<gene>
    <name evidence="1" type="ORF">TNS_ORF367</name>
</gene>
<dbReference type="Proteomes" id="UP000232615">
    <property type="component" value="Segment"/>
</dbReference>
<organism evidence="1 2">
    <name type="scientific">Tunisvirus fontaine2</name>
    <dbReference type="NCBI Taxonomy" id="1421067"/>
    <lineage>
        <taxon>Viruses</taxon>
        <taxon>Varidnaviria</taxon>
        <taxon>Bamfordvirae</taxon>
        <taxon>Nucleocytoviricota</taxon>
        <taxon>Megaviricetes</taxon>
        <taxon>Pimascovirales</taxon>
        <taxon>Pimascovirales incertae sedis</taxon>
        <taxon>Marseilleviridae</taxon>
        <taxon>Losannavirus</taxon>
        <taxon>Losannavirus tunisense</taxon>
    </lineage>
</organism>
<sequence length="133" mass="15769">MSEKSSAIIPKVVKYLEEDCLLSPQNYGIETYTTRFFIKGELFAGLEVTLYFRTERKKLSYCLCRWGEQFERKKDLVFYREFGLIAEDEAIKLIVGHILSSPRIKKHLKSPLFFEKKKNEELKKRERAPPEKD</sequence>